<keyword evidence="3 5" id="KW-0697">Rotamase</keyword>
<dbReference type="SUPFAM" id="SSF54534">
    <property type="entry name" value="FKBP-like"/>
    <property type="match status" value="2"/>
</dbReference>
<dbReference type="Gene3D" id="3.10.50.40">
    <property type="match status" value="2"/>
</dbReference>
<evidence type="ECO:0000256" key="7">
    <source>
        <dbReference type="SAM" id="SignalP"/>
    </source>
</evidence>
<feature type="chain" id="PRO_5047484348" description="Peptidyl-prolyl cis-trans isomerase" evidence="7">
    <location>
        <begin position="20"/>
        <end position="294"/>
    </location>
</feature>
<evidence type="ECO:0000256" key="3">
    <source>
        <dbReference type="ARBA" id="ARBA00023110"/>
    </source>
</evidence>
<dbReference type="PROSITE" id="PS51257">
    <property type="entry name" value="PROKAR_LIPOPROTEIN"/>
    <property type="match status" value="1"/>
</dbReference>
<dbReference type="PROSITE" id="PS50059">
    <property type="entry name" value="FKBP_PPIASE"/>
    <property type="match status" value="2"/>
</dbReference>
<evidence type="ECO:0000256" key="1">
    <source>
        <dbReference type="ARBA" id="ARBA00000971"/>
    </source>
</evidence>
<sequence length="294" mass="31792">MRKLHFSILSALLISGLSACTKESVDPAVKFYDANDVEIKDYVTANKLNGTKLASGLYYYITSPNPTGKLATVGEELEFSYKVTNLKTGLLVDSSTTAAPVYYPLGIGSVFPGLEQGLSVMREGEKATLLIPSYLAYNDQVRPTLPAYSVARFDVSLARSRTEAQQIDDYITRNKLVVTETTTSGVRFIRTVTNAGGAVPASGQILNVRYLGKQLRTASAFDSTGVGTFEATLGQNKYAKGFEEGLSKMRVGEKATIIFPSSLGYGTAGVIQSNRYLIAPYAPLRFDLELVSAK</sequence>
<comment type="similarity">
    <text evidence="2 6">Belongs to the FKBP-type PPIase family.</text>
</comment>
<dbReference type="EMBL" id="VFIA01000006">
    <property type="protein sequence ID" value="MBC3790886.1"/>
    <property type="molecule type" value="Genomic_DNA"/>
</dbReference>
<organism evidence="9 10">
    <name type="scientific">Spirosoma utsteinense</name>
    <dbReference type="NCBI Taxonomy" id="2585773"/>
    <lineage>
        <taxon>Bacteria</taxon>
        <taxon>Pseudomonadati</taxon>
        <taxon>Bacteroidota</taxon>
        <taxon>Cytophagia</taxon>
        <taxon>Cytophagales</taxon>
        <taxon>Cytophagaceae</taxon>
        <taxon>Spirosoma</taxon>
    </lineage>
</organism>
<keyword evidence="7" id="KW-0732">Signal</keyword>
<name>A0ABR6W428_9BACT</name>
<evidence type="ECO:0000313" key="10">
    <source>
        <dbReference type="Proteomes" id="UP000700732"/>
    </source>
</evidence>
<reference evidence="9 10" key="1">
    <citation type="submission" date="2019-06" db="EMBL/GenBank/DDBJ databases">
        <title>Spirosoma utsteinense sp. nov. isolated from Antarctic ice-free soils.</title>
        <authorList>
            <person name="Tahon G."/>
        </authorList>
    </citation>
    <scope>NUCLEOTIDE SEQUENCE [LARGE SCALE GENOMIC DNA]</scope>
    <source>
        <strain evidence="9 10">LMG 31447</strain>
    </source>
</reference>
<proteinExistence type="inferred from homology"/>
<evidence type="ECO:0000313" key="9">
    <source>
        <dbReference type="EMBL" id="MBC3790886.1"/>
    </source>
</evidence>
<dbReference type="Proteomes" id="UP000700732">
    <property type="component" value="Unassembled WGS sequence"/>
</dbReference>
<feature type="domain" description="PPIase FKBP-type" evidence="8">
    <location>
        <begin position="203"/>
        <end position="294"/>
    </location>
</feature>
<comment type="caution">
    <text evidence="9">The sequence shown here is derived from an EMBL/GenBank/DDBJ whole genome shotgun (WGS) entry which is preliminary data.</text>
</comment>
<evidence type="ECO:0000256" key="5">
    <source>
        <dbReference type="PROSITE-ProRule" id="PRU00277"/>
    </source>
</evidence>
<evidence type="ECO:0000256" key="6">
    <source>
        <dbReference type="RuleBase" id="RU003915"/>
    </source>
</evidence>
<accession>A0ABR6W428</accession>
<feature type="domain" description="PPIase FKBP-type" evidence="8">
    <location>
        <begin position="74"/>
        <end position="161"/>
    </location>
</feature>
<dbReference type="PANTHER" id="PTHR43811">
    <property type="entry name" value="FKBP-TYPE PEPTIDYL-PROLYL CIS-TRANS ISOMERASE FKPA"/>
    <property type="match status" value="1"/>
</dbReference>
<feature type="signal peptide" evidence="7">
    <location>
        <begin position="1"/>
        <end position="19"/>
    </location>
</feature>
<evidence type="ECO:0000259" key="8">
    <source>
        <dbReference type="PROSITE" id="PS50059"/>
    </source>
</evidence>
<dbReference type="Pfam" id="PF00254">
    <property type="entry name" value="FKBP_C"/>
    <property type="match status" value="2"/>
</dbReference>
<dbReference type="PANTHER" id="PTHR43811:SF19">
    <property type="entry name" value="39 KDA FK506-BINDING NUCLEAR PROTEIN"/>
    <property type="match status" value="1"/>
</dbReference>
<dbReference type="EC" id="5.2.1.8" evidence="6"/>
<dbReference type="InterPro" id="IPR046357">
    <property type="entry name" value="PPIase_dom_sf"/>
</dbReference>
<keyword evidence="10" id="KW-1185">Reference proteome</keyword>
<protein>
    <recommendedName>
        <fullName evidence="6">Peptidyl-prolyl cis-trans isomerase</fullName>
        <ecNumber evidence="6">5.2.1.8</ecNumber>
    </recommendedName>
</protein>
<gene>
    <name evidence="9" type="ORF">FH603_1383</name>
</gene>
<evidence type="ECO:0000256" key="2">
    <source>
        <dbReference type="ARBA" id="ARBA00006577"/>
    </source>
</evidence>
<dbReference type="RefSeq" id="WP_186736699.1">
    <property type="nucleotide sequence ID" value="NZ_VFIA01000006.1"/>
</dbReference>
<keyword evidence="4 5" id="KW-0413">Isomerase</keyword>
<evidence type="ECO:0000256" key="4">
    <source>
        <dbReference type="ARBA" id="ARBA00023235"/>
    </source>
</evidence>
<comment type="catalytic activity">
    <reaction evidence="1 5 6">
        <text>[protein]-peptidylproline (omega=180) = [protein]-peptidylproline (omega=0)</text>
        <dbReference type="Rhea" id="RHEA:16237"/>
        <dbReference type="Rhea" id="RHEA-COMP:10747"/>
        <dbReference type="Rhea" id="RHEA-COMP:10748"/>
        <dbReference type="ChEBI" id="CHEBI:83833"/>
        <dbReference type="ChEBI" id="CHEBI:83834"/>
        <dbReference type="EC" id="5.2.1.8"/>
    </reaction>
</comment>
<dbReference type="GO" id="GO:0016853">
    <property type="term" value="F:isomerase activity"/>
    <property type="evidence" value="ECO:0007669"/>
    <property type="project" value="UniProtKB-KW"/>
</dbReference>
<dbReference type="InterPro" id="IPR001179">
    <property type="entry name" value="PPIase_FKBP_dom"/>
</dbReference>